<feature type="signal peptide" evidence="1">
    <location>
        <begin position="1"/>
        <end position="26"/>
    </location>
</feature>
<evidence type="ECO:0000313" key="3">
    <source>
        <dbReference type="Proteomes" id="UP000268535"/>
    </source>
</evidence>
<evidence type="ECO:0000313" key="2">
    <source>
        <dbReference type="EMBL" id="RKO95689.1"/>
    </source>
</evidence>
<reference evidence="3" key="1">
    <citation type="journal article" date="2018" name="Nat. Microbiol.">
        <title>Leveraging single-cell genomics to expand the fungal tree of life.</title>
        <authorList>
            <person name="Ahrendt S.R."/>
            <person name="Quandt C.A."/>
            <person name="Ciobanu D."/>
            <person name="Clum A."/>
            <person name="Salamov A."/>
            <person name="Andreopoulos B."/>
            <person name="Cheng J.F."/>
            <person name="Woyke T."/>
            <person name="Pelin A."/>
            <person name="Henrissat B."/>
            <person name="Reynolds N.K."/>
            <person name="Benny G.L."/>
            <person name="Smith M.E."/>
            <person name="James T.Y."/>
            <person name="Grigoriev I.V."/>
        </authorList>
    </citation>
    <scope>NUCLEOTIDE SEQUENCE [LARGE SCALE GENOMIC DNA]</scope>
    <source>
        <strain evidence="3">ATCC 52028</strain>
    </source>
</reference>
<sequence length="127" mass="13591">MRGGHGLPILLPVLILALLMCLVVTAAPPDVNNRLLNLGRDELEAASGLTALAELWRGSHDVTGTTSIPSQVVTGGSDVIFSPQHKIVNRPDPKQGYPSKNHFISELSSATDQFPGLVDESPSSWQR</sequence>
<dbReference type="EMBL" id="ML011115">
    <property type="protein sequence ID" value="RKO95689.1"/>
    <property type="molecule type" value="Genomic_DNA"/>
</dbReference>
<feature type="chain" id="PRO_5020431287" evidence="1">
    <location>
        <begin position="27"/>
        <end position="127"/>
    </location>
</feature>
<organism evidence="2 3">
    <name type="scientific">Caulochytrium protostelioides</name>
    <dbReference type="NCBI Taxonomy" id="1555241"/>
    <lineage>
        <taxon>Eukaryota</taxon>
        <taxon>Fungi</taxon>
        <taxon>Fungi incertae sedis</taxon>
        <taxon>Chytridiomycota</taxon>
        <taxon>Chytridiomycota incertae sedis</taxon>
        <taxon>Chytridiomycetes</taxon>
        <taxon>Caulochytriales</taxon>
        <taxon>Caulochytriaceae</taxon>
        <taxon>Caulochytrium</taxon>
    </lineage>
</organism>
<accession>A0A4P9WR59</accession>
<name>A0A4P9WR59_9FUNG</name>
<proteinExistence type="predicted"/>
<dbReference type="AlphaFoldDB" id="A0A4P9WR59"/>
<evidence type="ECO:0000256" key="1">
    <source>
        <dbReference type="SAM" id="SignalP"/>
    </source>
</evidence>
<gene>
    <name evidence="2" type="ORF">CAUPRSCDRAFT_12611</name>
</gene>
<keyword evidence="1" id="KW-0732">Signal</keyword>
<protein>
    <submittedName>
        <fullName evidence="2">Uncharacterized protein</fullName>
    </submittedName>
</protein>
<dbReference type="Proteomes" id="UP000268535">
    <property type="component" value="Unassembled WGS sequence"/>
</dbReference>